<protein>
    <submittedName>
        <fullName evidence="1">Uncharacterized protein</fullName>
    </submittedName>
</protein>
<gene>
    <name evidence="1" type="ORF">EOE67_17360</name>
</gene>
<evidence type="ECO:0000313" key="2">
    <source>
        <dbReference type="Proteomes" id="UP000283077"/>
    </source>
</evidence>
<evidence type="ECO:0000313" key="1">
    <source>
        <dbReference type="EMBL" id="RVU33362.1"/>
    </source>
</evidence>
<reference evidence="1 2" key="1">
    <citation type="submission" date="2019-01" db="EMBL/GenBank/DDBJ databases">
        <authorList>
            <person name="Chen W.-M."/>
        </authorList>
    </citation>
    <scope>NUCLEOTIDE SEQUENCE [LARGE SCALE GENOMIC DNA]</scope>
    <source>
        <strain evidence="1 2">KYPC3</strain>
    </source>
</reference>
<dbReference type="Proteomes" id="UP000283077">
    <property type="component" value="Unassembled WGS sequence"/>
</dbReference>
<dbReference type="EMBL" id="SACS01000023">
    <property type="protein sequence ID" value="RVU33362.1"/>
    <property type="molecule type" value="Genomic_DNA"/>
</dbReference>
<accession>A0A437QFS1</accession>
<proteinExistence type="predicted"/>
<keyword evidence="2" id="KW-1185">Reference proteome</keyword>
<organism evidence="1 2">
    <name type="scientific">Rheinheimera riviphila</name>
    <dbReference type="NCBI Taxonomy" id="1834037"/>
    <lineage>
        <taxon>Bacteria</taxon>
        <taxon>Pseudomonadati</taxon>
        <taxon>Pseudomonadota</taxon>
        <taxon>Gammaproteobacteria</taxon>
        <taxon>Chromatiales</taxon>
        <taxon>Chromatiaceae</taxon>
        <taxon>Rheinheimera</taxon>
    </lineage>
</organism>
<name>A0A437QFS1_9GAMM</name>
<dbReference type="RefSeq" id="WP_127700596.1">
    <property type="nucleotide sequence ID" value="NZ_SACS01000023.1"/>
</dbReference>
<comment type="caution">
    <text evidence="1">The sequence shown here is derived from an EMBL/GenBank/DDBJ whole genome shotgun (WGS) entry which is preliminary data.</text>
</comment>
<dbReference type="AlphaFoldDB" id="A0A437QFS1"/>
<sequence length="281" mass="32090">MKQKDINKITVSGTSIKGKNIFLMPLVYFNSAKVSLRLFNEAKNIFEETRDWFVRNIQEYQNLFEKNEQKEIDSEINNYLEQWPEGMSLDIDGAFEQTHAPLAEAVAHYFSFLTNCVASVESVESVESSVNLKLAILLTSGKISSNEIESWNSQGISDRTKKLLHHILVRVLDVETGKPLSKQRLDASLDVFVEVVQSRNQLVHYKSKPSEFTHFEISIDKITGLNNVNEEFCLKAIDAIYVILNAMSLDDNWMGDTIFDKKNIGFSPNWSPSPYINRVID</sequence>